<name>A0A1X7N512_9HYPH</name>
<dbReference type="PROSITE" id="PS00372">
    <property type="entry name" value="PTS_EIIA_TYPE_2_HIS"/>
    <property type="match status" value="1"/>
</dbReference>
<dbReference type="RefSeq" id="WP_085463397.1">
    <property type="nucleotide sequence ID" value="NZ_FXBL01000004.1"/>
</dbReference>
<organism evidence="2 3">
    <name type="scientific">Mesorhizobium australicum</name>
    <dbReference type="NCBI Taxonomy" id="536018"/>
    <lineage>
        <taxon>Bacteria</taxon>
        <taxon>Pseudomonadati</taxon>
        <taxon>Pseudomonadota</taxon>
        <taxon>Alphaproteobacteria</taxon>
        <taxon>Hyphomicrobiales</taxon>
        <taxon>Phyllobacteriaceae</taxon>
        <taxon>Mesorhizobium</taxon>
    </lineage>
</organism>
<dbReference type="InterPro" id="IPR016152">
    <property type="entry name" value="PTrfase/Anion_transptr"/>
</dbReference>
<reference evidence="2 3" key="1">
    <citation type="submission" date="2017-04" db="EMBL/GenBank/DDBJ databases">
        <authorList>
            <person name="Afonso C.L."/>
            <person name="Miller P.J."/>
            <person name="Scott M.A."/>
            <person name="Spackman E."/>
            <person name="Goraichik I."/>
            <person name="Dimitrov K.M."/>
            <person name="Suarez D.L."/>
            <person name="Swayne D.E."/>
        </authorList>
    </citation>
    <scope>NUCLEOTIDE SEQUENCE [LARGE SCALE GENOMIC DNA]</scope>
    <source>
        <strain evidence="2 3">B5P</strain>
    </source>
</reference>
<accession>A0A1X7N512</accession>
<keyword evidence="3" id="KW-1185">Reference proteome</keyword>
<dbReference type="OrthoDB" id="95460at2"/>
<dbReference type="Proteomes" id="UP000193083">
    <property type="component" value="Unassembled WGS sequence"/>
</dbReference>
<protein>
    <submittedName>
        <fullName evidence="2">PTS IIA-like nitrogen-regulatory protein PtsN</fullName>
    </submittedName>
</protein>
<dbReference type="AlphaFoldDB" id="A0A1X7N512"/>
<dbReference type="Pfam" id="PF00359">
    <property type="entry name" value="PTS_EIIA_2"/>
    <property type="match status" value="1"/>
</dbReference>
<dbReference type="PANTHER" id="PTHR47738:SF1">
    <property type="entry name" value="NITROGEN REGULATORY PROTEIN"/>
    <property type="match status" value="1"/>
</dbReference>
<dbReference type="GO" id="GO:0030295">
    <property type="term" value="F:protein kinase activator activity"/>
    <property type="evidence" value="ECO:0007669"/>
    <property type="project" value="TreeGrafter"/>
</dbReference>
<dbReference type="Gene3D" id="3.40.930.10">
    <property type="entry name" value="Mannitol-specific EII, Chain A"/>
    <property type="match status" value="1"/>
</dbReference>
<proteinExistence type="predicted"/>
<dbReference type="PROSITE" id="PS51094">
    <property type="entry name" value="PTS_EIIA_TYPE_2"/>
    <property type="match status" value="1"/>
</dbReference>
<dbReference type="InterPro" id="IPR051541">
    <property type="entry name" value="PTS_SugarTrans_NitroReg"/>
</dbReference>
<gene>
    <name evidence="2" type="ORF">SAMN02982922_1297</name>
</gene>
<dbReference type="PANTHER" id="PTHR47738">
    <property type="entry name" value="PTS SYSTEM FRUCTOSE-LIKE EIIA COMPONENT-RELATED"/>
    <property type="match status" value="1"/>
</dbReference>
<dbReference type="InterPro" id="IPR002178">
    <property type="entry name" value="PTS_EIIA_type-2_dom"/>
</dbReference>
<evidence type="ECO:0000313" key="3">
    <source>
        <dbReference type="Proteomes" id="UP000193083"/>
    </source>
</evidence>
<dbReference type="SUPFAM" id="SSF55804">
    <property type="entry name" value="Phoshotransferase/anion transport protein"/>
    <property type="match status" value="1"/>
</dbReference>
<sequence>MMISQCIRPAHAVLDLDAGSKTDLLKALAEKAGQHLNVASDDIFAALASRERVGSTGIGEGVAIPHAPVAGVTQPFGMVARLAEPIDFDAIDEMPVDIVCLVLTPPEKVATCLNLLSRIARQFRAPGVLDRARAARRPEELYAALTRDDH</sequence>
<dbReference type="CDD" id="cd00211">
    <property type="entry name" value="PTS_IIA_fru"/>
    <property type="match status" value="1"/>
</dbReference>
<feature type="domain" description="PTS EIIA type-2" evidence="1">
    <location>
        <begin position="5"/>
        <end position="148"/>
    </location>
</feature>
<dbReference type="EMBL" id="FXBL01000004">
    <property type="protein sequence ID" value="SMH32459.1"/>
    <property type="molecule type" value="Genomic_DNA"/>
</dbReference>
<evidence type="ECO:0000259" key="1">
    <source>
        <dbReference type="PROSITE" id="PS51094"/>
    </source>
</evidence>
<evidence type="ECO:0000313" key="2">
    <source>
        <dbReference type="EMBL" id="SMH32459.1"/>
    </source>
</evidence>